<comment type="caution">
    <text evidence="5">The sequence shown here is derived from an EMBL/GenBank/DDBJ whole genome shotgun (WGS) entry which is preliminary data.</text>
</comment>
<dbReference type="InterPro" id="IPR036388">
    <property type="entry name" value="WH-like_DNA-bd_sf"/>
</dbReference>
<dbReference type="Pfam" id="PF00486">
    <property type="entry name" value="Trans_reg_C"/>
    <property type="match status" value="1"/>
</dbReference>
<evidence type="ECO:0000313" key="6">
    <source>
        <dbReference type="Proteomes" id="UP001597542"/>
    </source>
</evidence>
<evidence type="ECO:0000259" key="4">
    <source>
        <dbReference type="PROSITE" id="PS51755"/>
    </source>
</evidence>
<evidence type="ECO:0000256" key="1">
    <source>
        <dbReference type="ARBA" id="ARBA00023125"/>
    </source>
</evidence>
<dbReference type="SUPFAM" id="SSF46894">
    <property type="entry name" value="C-terminal effector domain of the bipartite response regulators"/>
    <property type="match status" value="1"/>
</dbReference>
<dbReference type="InterPro" id="IPR016032">
    <property type="entry name" value="Sig_transdc_resp-reg_C-effctor"/>
</dbReference>
<dbReference type="InterPro" id="IPR001867">
    <property type="entry name" value="OmpR/PhoB-type_DNA-bd"/>
</dbReference>
<reference evidence="6" key="1">
    <citation type="journal article" date="2019" name="Int. J. Syst. Evol. Microbiol.">
        <title>The Global Catalogue of Microorganisms (GCM) 10K type strain sequencing project: providing services to taxonomists for standard genome sequencing and annotation.</title>
        <authorList>
            <consortium name="The Broad Institute Genomics Platform"/>
            <consortium name="The Broad Institute Genome Sequencing Center for Infectious Disease"/>
            <person name="Wu L."/>
            <person name="Ma J."/>
        </authorList>
    </citation>
    <scope>NUCLEOTIDE SEQUENCE [LARGE SCALE GENOMIC DNA]</scope>
    <source>
        <strain evidence="6">CGMCC 4.7638</strain>
    </source>
</reference>
<dbReference type="Gene3D" id="1.10.10.10">
    <property type="entry name" value="Winged helix-like DNA-binding domain superfamily/Winged helix DNA-binding domain"/>
    <property type="match status" value="1"/>
</dbReference>
<feature type="domain" description="OmpR/PhoB-type" evidence="4">
    <location>
        <begin position="1"/>
        <end position="70"/>
    </location>
</feature>
<keyword evidence="6" id="KW-1185">Reference proteome</keyword>
<dbReference type="RefSeq" id="WP_344277904.1">
    <property type="nucleotide sequence ID" value="NZ_BAAAHV010000013.1"/>
</dbReference>
<evidence type="ECO:0000256" key="3">
    <source>
        <dbReference type="SAM" id="MobiDB-lite"/>
    </source>
</evidence>
<dbReference type="Proteomes" id="UP001597542">
    <property type="component" value="Unassembled WGS sequence"/>
</dbReference>
<dbReference type="CDD" id="cd00383">
    <property type="entry name" value="trans_reg_C"/>
    <property type="match status" value="1"/>
</dbReference>
<evidence type="ECO:0000313" key="5">
    <source>
        <dbReference type="EMBL" id="MFD2479680.1"/>
    </source>
</evidence>
<dbReference type="EMBL" id="JBHUKQ010000004">
    <property type="protein sequence ID" value="MFD2479680.1"/>
    <property type="molecule type" value="Genomic_DNA"/>
</dbReference>
<name>A0ABW5HTR8_9PSEU</name>
<feature type="DNA-binding region" description="OmpR/PhoB-type" evidence="2">
    <location>
        <begin position="1"/>
        <end position="70"/>
    </location>
</feature>
<evidence type="ECO:0000256" key="2">
    <source>
        <dbReference type="PROSITE-ProRule" id="PRU01091"/>
    </source>
</evidence>
<feature type="region of interest" description="Disordered" evidence="3">
    <location>
        <begin position="69"/>
        <end position="107"/>
    </location>
</feature>
<dbReference type="SMART" id="SM00862">
    <property type="entry name" value="Trans_reg_C"/>
    <property type="match status" value="1"/>
</dbReference>
<accession>A0ABW5HTR8</accession>
<keyword evidence="1 2" id="KW-0238">DNA-binding</keyword>
<proteinExistence type="predicted"/>
<organism evidence="5 6">
    <name type="scientific">Amycolatopsis albidoflavus</name>
    <dbReference type="NCBI Taxonomy" id="102226"/>
    <lineage>
        <taxon>Bacteria</taxon>
        <taxon>Bacillati</taxon>
        <taxon>Actinomycetota</taxon>
        <taxon>Actinomycetes</taxon>
        <taxon>Pseudonocardiales</taxon>
        <taxon>Pseudonocardiaceae</taxon>
        <taxon>Amycolatopsis</taxon>
    </lineage>
</organism>
<sequence length="107" mass="11969">MPRKEFPLLALIAGADGEICPRDWLNAEVWGEYRPGENRTLDLQVATLRTKLRRPRLVMTVRGMGCRLNVGGPEATAREPPSAGEGDRVIAGQRLRRRVPTDHDRPS</sequence>
<protein>
    <submittedName>
        <fullName evidence="5">Winged helix-turn-helix domain-containing protein</fullName>
    </submittedName>
</protein>
<gene>
    <name evidence="5" type="ORF">ACFSUT_05310</name>
</gene>
<dbReference type="PROSITE" id="PS51755">
    <property type="entry name" value="OMPR_PHOB"/>
    <property type="match status" value="1"/>
</dbReference>